<name>A0ABD5XVI9_9EURY</name>
<comment type="caution">
    <text evidence="2">The sequence shown here is derived from an EMBL/GenBank/DDBJ whole genome shotgun (WGS) entry which is preliminary data.</text>
</comment>
<gene>
    <name evidence="2" type="ORF">ACFQRB_13555</name>
</gene>
<keyword evidence="3" id="KW-1185">Reference proteome</keyword>
<feature type="region of interest" description="Disordered" evidence="1">
    <location>
        <begin position="1"/>
        <end position="154"/>
    </location>
</feature>
<organism evidence="2 3">
    <name type="scientific">Halobaculum litoreum</name>
    <dbReference type="NCBI Taxonomy" id="3031998"/>
    <lineage>
        <taxon>Archaea</taxon>
        <taxon>Methanobacteriati</taxon>
        <taxon>Methanobacteriota</taxon>
        <taxon>Stenosarchaea group</taxon>
        <taxon>Halobacteria</taxon>
        <taxon>Halobacteriales</taxon>
        <taxon>Haloferacaceae</taxon>
        <taxon>Halobaculum</taxon>
    </lineage>
</organism>
<sequence length="154" mass="15860">MRAAASLLGRGASVPNDRGTGTRHAISASEPTARTTPATPSATPGENRSERPPPASWNGTTVRPDTIASADSVVARPSEATRSLTYVAANTELASETPRTRRNAGSANSGTAHCPTSRAATANGVARNHVPTPTVSRIHPARPVRTAPTRLIPA</sequence>
<evidence type="ECO:0000256" key="1">
    <source>
        <dbReference type="SAM" id="MobiDB-lite"/>
    </source>
</evidence>
<proteinExistence type="predicted"/>
<feature type="compositionally biased region" description="Low complexity" evidence="1">
    <location>
        <begin position="27"/>
        <end position="44"/>
    </location>
</feature>
<evidence type="ECO:0000313" key="2">
    <source>
        <dbReference type="EMBL" id="MFC7137192.1"/>
    </source>
</evidence>
<evidence type="ECO:0000313" key="3">
    <source>
        <dbReference type="Proteomes" id="UP001596368"/>
    </source>
</evidence>
<dbReference type="Proteomes" id="UP001596368">
    <property type="component" value="Unassembled WGS sequence"/>
</dbReference>
<dbReference type="EMBL" id="JBHSZG010000001">
    <property type="protein sequence ID" value="MFC7137192.1"/>
    <property type="molecule type" value="Genomic_DNA"/>
</dbReference>
<dbReference type="AlphaFoldDB" id="A0ABD5XVI9"/>
<reference evidence="2 3" key="1">
    <citation type="journal article" date="2019" name="Int. J. Syst. Evol. Microbiol.">
        <title>The Global Catalogue of Microorganisms (GCM) 10K type strain sequencing project: providing services to taxonomists for standard genome sequencing and annotation.</title>
        <authorList>
            <consortium name="The Broad Institute Genomics Platform"/>
            <consortium name="The Broad Institute Genome Sequencing Center for Infectious Disease"/>
            <person name="Wu L."/>
            <person name="Ma J."/>
        </authorList>
    </citation>
    <scope>NUCLEOTIDE SEQUENCE [LARGE SCALE GENOMIC DNA]</scope>
    <source>
        <strain evidence="2 3">DT92</strain>
    </source>
</reference>
<accession>A0ABD5XVI9</accession>
<protein>
    <submittedName>
        <fullName evidence="2">Uncharacterized protein</fullName>
    </submittedName>
</protein>